<dbReference type="InterPro" id="IPR014038">
    <property type="entry name" value="EF1B_bsu/dsu_GNE"/>
</dbReference>
<dbReference type="Gramene" id="TraesCLE_scaffold_030645_01G000100.1">
    <property type="protein sequence ID" value="TraesCLE_scaffold_030645_01G000100.1"/>
    <property type="gene ID" value="TraesCLE_scaffold_030645_01G000100"/>
</dbReference>
<name>A0A3B6NMF9_WHEAT</name>
<dbReference type="InterPro" id="IPR036219">
    <property type="entry name" value="eEF-1beta-like_sf"/>
</dbReference>
<sequence length="100" mass="10809">MAAAAKSSFLLDVKPWGDETDMGKLEEAVRSVNMEGLTWGASRLAPVEYGVKKLQIVVTLVNDLVSVDGLIEDHLCVAPMDEYVQSCDVGINQICKQSPA</sequence>
<keyword evidence="8" id="KW-1185">Reference proteome</keyword>
<dbReference type="GO" id="GO:0005853">
    <property type="term" value="C:eukaryotic translation elongation factor 1 complex"/>
    <property type="evidence" value="ECO:0007669"/>
    <property type="project" value="InterPro"/>
</dbReference>
<reference evidence="7" key="1">
    <citation type="submission" date="2018-08" db="EMBL/GenBank/DDBJ databases">
        <authorList>
            <person name="Rossello M."/>
        </authorList>
    </citation>
    <scope>NUCLEOTIDE SEQUENCE [LARGE SCALE GENOMIC DNA]</scope>
    <source>
        <strain evidence="7">cv. Chinese Spring</strain>
    </source>
</reference>
<dbReference type="SUPFAM" id="SSF54984">
    <property type="entry name" value="eEF-1beta-like"/>
    <property type="match status" value="1"/>
</dbReference>
<dbReference type="SMR" id="A0A3B6NMF9"/>
<dbReference type="CDD" id="cd00292">
    <property type="entry name" value="EF1B"/>
    <property type="match status" value="1"/>
</dbReference>
<evidence type="ECO:0000256" key="3">
    <source>
        <dbReference type="ARBA" id="ARBA00022768"/>
    </source>
</evidence>
<dbReference type="PANTHER" id="PTHR11595:SF21">
    <property type="entry name" value="ELONGATION FACTOR 1-BETA"/>
    <property type="match status" value="1"/>
</dbReference>
<dbReference type="Gramene" id="TraesCS6A02G171100.1">
    <property type="protein sequence ID" value="TraesCS6A02G171100.1"/>
    <property type="gene ID" value="TraesCS6A02G171100"/>
</dbReference>
<dbReference type="InterPro" id="IPR049720">
    <property type="entry name" value="EF1B_bsu/dsu"/>
</dbReference>
<dbReference type="FunFam" id="3.30.70.60:FF:000001">
    <property type="entry name" value="Elongation factor 1-beta 1 like"/>
    <property type="match status" value="1"/>
</dbReference>
<proteinExistence type="inferred from homology"/>
<dbReference type="EnsemblPlants" id="TraesCS6A02G171100.1">
    <property type="protein sequence ID" value="TraesCS6A02G171100.1"/>
    <property type="gene ID" value="TraesCS6A02G171100"/>
</dbReference>
<reference evidence="7" key="2">
    <citation type="submission" date="2018-10" db="UniProtKB">
        <authorList>
            <consortium name="EnsemblPlants"/>
        </authorList>
    </citation>
    <scope>IDENTIFICATION</scope>
</reference>
<comment type="similarity">
    <text evidence="1">Belongs to the EF-1-beta/EF-1-delta family.</text>
</comment>
<feature type="domain" description="Translation elongation factor EF1B beta/delta subunit guanine nucleotide exchange" evidence="6">
    <location>
        <begin position="6"/>
        <end position="94"/>
    </location>
</feature>
<protein>
    <recommendedName>
        <fullName evidence="6">Translation elongation factor EF1B beta/delta subunit guanine nucleotide exchange domain-containing protein</fullName>
    </recommendedName>
</protein>
<evidence type="ECO:0000313" key="8">
    <source>
        <dbReference type="Proteomes" id="UP000019116"/>
    </source>
</evidence>
<evidence type="ECO:0000256" key="1">
    <source>
        <dbReference type="ARBA" id="ARBA00007411"/>
    </source>
</evidence>
<dbReference type="GO" id="GO:0003746">
    <property type="term" value="F:translation elongation factor activity"/>
    <property type="evidence" value="ECO:0007669"/>
    <property type="project" value="UniProtKB-KW"/>
</dbReference>
<dbReference type="Pfam" id="PF00736">
    <property type="entry name" value="EF1_GNE"/>
    <property type="match status" value="1"/>
</dbReference>
<dbReference type="Gramene" id="TraesROB_scaffold_035554_01G000300.1">
    <property type="protein sequence ID" value="TraesROB_scaffold_035554_01G000300.1"/>
    <property type="gene ID" value="TraesROB_scaffold_035554_01G000300"/>
</dbReference>
<dbReference type="Proteomes" id="UP000019116">
    <property type="component" value="Chromosome 6A"/>
</dbReference>
<dbReference type="Gene3D" id="3.30.70.60">
    <property type="match status" value="1"/>
</dbReference>
<dbReference type="Gramene" id="TraesWEE_scaffold_051828_01G000200.1">
    <property type="protein sequence ID" value="TraesWEE_scaffold_051828_01G000200.1"/>
    <property type="gene ID" value="TraesWEE_scaffold_051828_01G000200"/>
</dbReference>
<dbReference type="InterPro" id="IPR014717">
    <property type="entry name" value="Transl_elong_EF1B/ribsomal_bS6"/>
</dbReference>
<dbReference type="SMART" id="SM00888">
    <property type="entry name" value="EF1_GNE"/>
    <property type="match status" value="1"/>
</dbReference>
<evidence type="ECO:0000256" key="5">
    <source>
        <dbReference type="ARBA" id="ARBA00058380"/>
    </source>
</evidence>
<comment type="function">
    <text evidence="5">EF-1-beta and EF-1-beta' stimulate the exchange of GDP bound to EF-1-alpha to GTP.</text>
</comment>
<dbReference type="Gramene" id="TraesCS6A03G0422700.1">
    <property type="protein sequence ID" value="TraesCS6A03G0422700.1.CDS"/>
    <property type="gene ID" value="TraesCS6A03G0422700"/>
</dbReference>
<evidence type="ECO:0000313" key="7">
    <source>
        <dbReference type="EnsemblPlants" id="TraesCS6A02G171100.1"/>
    </source>
</evidence>
<comment type="subunit">
    <text evidence="2">EF-1 is composed of 4 subunits: alpha, beta (1B-alpha=beta'), delta (1B-beta), and gamma (1B-gamma).</text>
</comment>
<evidence type="ECO:0000256" key="2">
    <source>
        <dbReference type="ARBA" id="ARBA00011606"/>
    </source>
</evidence>
<dbReference type="OMA" id="GINQICK"/>
<dbReference type="PANTHER" id="PTHR11595">
    <property type="entry name" value="EF-HAND AND COILED-COIL DOMAIN-CONTAINING FAMILY MEMBER"/>
    <property type="match status" value="1"/>
</dbReference>
<keyword evidence="4" id="KW-0648">Protein biosynthesis</keyword>
<dbReference type="Gramene" id="TraesRN6A0100394100.1">
    <property type="protein sequence ID" value="TraesRN6A0100394100.1"/>
    <property type="gene ID" value="TraesRN6A0100394100"/>
</dbReference>
<dbReference type="AlphaFoldDB" id="A0A3B6NMF9"/>
<dbReference type="Gramene" id="TraesCAD_scaffold_014801_01G000500.1">
    <property type="protein sequence ID" value="TraesCAD_scaffold_014801_01G000500.1"/>
    <property type="gene ID" value="TraesCAD_scaffold_014801_01G000500"/>
</dbReference>
<dbReference type="STRING" id="4565.A0A3B6NMF9"/>
<accession>A0A3B6NMF9</accession>
<evidence type="ECO:0000259" key="6">
    <source>
        <dbReference type="SMART" id="SM00888"/>
    </source>
</evidence>
<dbReference type="PaxDb" id="4565-Traes_6AS_179DEDD57.1"/>
<organism evidence="7">
    <name type="scientific">Triticum aestivum</name>
    <name type="common">Wheat</name>
    <dbReference type="NCBI Taxonomy" id="4565"/>
    <lineage>
        <taxon>Eukaryota</taxon>
        <taxon>Viridiplantae</taxon>
        <taxon>Streptophyta</taxon>
        <taxon>Embryophyta</taxon>
        <taxon>Tracheophyta</taxon>
        <taxon>Spermatophyta</taxon>
        <taxon>Magnoliopsida</taxon>
        <taxon>Liliopsida</taxon>
        <taxon>Poales</taxon>
        <taxon>Poaceae</taxon>
        <taxon>BOP clade</taxon>
        <taxon>Pooideae</taxon>
        <taxon>Triticodae</taxon>
        <taxon>Triticeae</taxon>
        <taxon>Triticinae</taxon>
        <taxon>Triticum</taxon>
    </lineage>
</organism>
<evidence type="ECO:0000256" key="4">
    <source>
        <dbReference type="ARBA" id="ARBA00022917"/>
    </source>
</evidence>
<keyword evidence="3" id="KW-0251">Elongation factor</keyword>
<dbReference type="OrthoDB" id="331763at2759"/>